<dbReference type="GO" id="GO:0003677">
    <property type="term" value="F:DNA binding"/>
    <property type="evidence" value="ECO:0007669"/>
    <property type="project" value="UniProtKB-KW"/>
</dbReference>
<proteinExistence type="predicted"/>
<evidence type="ECO:0000256" key="3">
    <source>
        <dbReference type="SAM" id="MobiDB-lite"/>
    </source>
</evidence>
<dbReference type="GO" id="GO:0000974">
    <property type="term" value="C:Prp19 complex"/>
    <property type="evidence" value="ECO:0007669"/>
    <property type="project" value="InterPro"/>
</dbReference>
<evidence type="ECO:0000313" key="4">
    <source>
        <dbReference type="EMBL" id="GKV12495.1"/>
    </source>
</evidence>
<evidence type="ECO:0000256" key="1">
    <source>
        <dbReference type="ARBA" id="ARBA00023125"/>
    </source>
</evidence>
<dbReference type="PANTHER" id="PTHR45885">
    <property type="entry name" value="CELL DIVISION CYCLE 5-LIKE PROTEIN"/>
    <property type="match status" value="1"/>
</dbReference>
<name>A0AAV5JNZ2_9ROSI</name>
<dbReference type="Proteomes" id="UP001054252">
    <property type="component" value="Unassembled WGS sequence"/>
</dbReference>
<dbReference type="AlphaFoldDB" id="A0AAV5JNZ2"/>
<dbReference type="InterPro" id="IPR047242">
    <property type="entry name" value="CDC5L/Cef1"/>
</dbReference>
<keyword evidence="2" id="KW-0539">Nucleus</keyword>
<keyword evidence="5" id="KW-1185">Reference proteome</keyword>
<dbReference type="GO" id="GO:0005681">
    <property type="term" value="C:spliceosomal complex"/>
    <property type="evidence" value="ECO:0007669"/>
    <property type="project" value="TreeGrafter"/>
</dbReference>
<dbReference type="PANTHER" id="PTHR45885:SF1">
    <property type="entry name" value="CELL DIVISION CYCLE 5-LIKE PROTEIN"/>
    <property type="match status" value="1"/>
</dbReference>
<evidence type="ECO:0000256" key="2">
    <source>
        <dbReference type="ARBA" id="ARBA00023242"/>
    </source>
</evidence>
<comment type="caution">
    <text evidence="4">The sequence shown here is derived from an EMBL/GenBank/DDBJ whole genome shotgun (WGS) entry which is preliminary data.</text>
</comment>
<feature type="region of interest" description="Disordered" evidence="3">
    <location>
        <begin position="126"/>
        <end position="148"/>
    </location>
</feature>
<reference evidence="4 5" key="1">
    <citation type="journal article" date="2021" name="Commun. Biol.">
        <title>The genome of Shorea leprosula (Dipterocarpaceae) highlights the ecological relevance of drought in aseasonal tropical rainforests.</title>
        <authorList>
            <person name="Ng K.K.S."/>
            <person name="Kobayashi M.J."/>
            <person name="Fawcett J.A."/>
            <person name="Hatakeyama M."/>
            <person name="Paape T."/>
            <person name="Ng C.H."/>
            <person name="Ang C.C."/>
            <person name="Tnah L.H."/>
            <person name="Lee C.T."/>
            <person name="Nishiyama T."/>
            <person name="Sese J."/>
            <person name="O'Brien M.J."/>
            <person name="Copetti D."/>
            <person name="Mohd Noor M.I."/>
            <person name="Ong R.C."/>
            <person name="Putra M."/>
            <person name="Sireger I.Z."/>
            <person name="Indrioko S."/>
            <person name="Kosugi Y."/>
            <person name="Izuno A."/>
            <person name="Isagi Y."/>
            <person name="Lee S.L."/>
            <person name="Shimizu K.K."/>
        </authorList>
    </citation>
    <scope>NUCLEOTIDE SEQUENCE [LARGE SCALE GENOMIC DNA]</scope>
    <source>
        <strain evidence="4">214</strain>
    </source>
</reference>
<evidence type="ECO:0000313" key="5">
    <source>
        <dbReference type="Proteomes" id="UP001054252"/>
    </source>
</evidence>
<feature type="region of interest" description="Disordered" evidence="3">
    <location>
        <begin position="72"/>
        <end position="113"/>
    </location>
</feature>
<gene>
    <name evidence="4" type="ORF">SLEP1_g23629</name>
</gene>
<protein>
    <submittedName>
        <fullName evidence="4">Uncharacterized protein</fullName>
    </submittedName>
</protein>
<feature type="compositionally biased region" description="Low complexity" evidence="3">
    <location>
        <begin position="77"/>
        <end position="107"/>
    </location>
</feature>
<sequence length="148" mass="16359">MGTAGTELECFQALQKQEKLAAKHRINDLWEEVQKQKLLEQTLQRRYGDLLAELERTQNQINVYRAQSQKQEEIAAENHASESAEAVANQTALSSSSELSEPVPSDDLAISKPEGNVSEYVEGVGVANGDVKQTDRTVDMLETSAPEQ</sequence>
<accession>A0AAV5JNZ2</accession>
<dbReference type="GO" id="GO:0000398">
    <property type="term" value="P:mRNA splicing, via spliceosome"/>
    <property type="evidence" value="ECO:0007669"/>
    <property type="project" value="InterPro"/>
</dbReference>
<keyword evidence="1" id="KW-0238">DNA-binding</keyword>
<organism evidence="4 5">
    <name type="scientific">Rubroshorea leprosula</name>
    <dbReference type="NCBI Taxonomy" id="152421"/>
    <lineage>
        <taxon>Eukaryota</taxon>
        <taxon>Viridiplantae</taxon>
        <taxon>Streptophyta</taxon>
        <taxon>Embryophyta</taxon>
        <taxon>Tracheophyta</taxon>
        <taxon>Spermatophyta</taxon>
        <taxon>Magnoliopsida</taxon>
        <taxon>eudicotyledons</taxon>
        <taxon>Gunneridae</taxon>
        <taxon>Pentapetalae</taxon>
        <taxon>rosids</taxon>
        <taxon>malvids</taxon>
        <taxon>Malvales</taxon>
        <taxon>Dipterocarpaceae</taxon>
        <taxon>Rubroshorea</taxon>
    </lineage>
</organism>
<dbReference type="EMBL" id="BPVZ01000036">
    <property type="protein sequence ID" value="GKV12495.1"/>
    <property type="molecule type" value="Genomic_DNA"/>
</dbReference>